<reference evidence="12" key="1">
    <citation type="submission" date="2021-02" db="EMBL/GenBank/DDBJ databases">
        <authorList>
            <person name="Franco D."/>
        </authorList>
    </citation>
    <scope>NUCLEOTIDE SEQUENCE</scope>
    <source>
        <strain evidence="12">RANSCY</strain>
    </source>
</reference>
<feature type="active site" description="Nucleophile" evidence="10">
    <location>
        <position position="78"/>
    </location>
</feature>
<comment type="catalytic activity">
    <reaction evidence="8">
        <text>5-[(5-phospho-1-deoxy-D-ribulos-1-ylimino)methylamino]-1-(5-phospho-beta-D-ribosyl)imidazole-4-carboxamide + L-glutamine = D-erythro-1-(imidazol-4-yl)glycerol 3-phosphate + 5-amino-1-(5-phospho-beta-D-ribosyl)imidazole-4-carboxamide + L-glutamate + H(+)</text>
        <dbReference type="Rhea" id="RHEA:24793"/>
        <dbReference type="ChEBI" id="CHEBI:15378"/>
        <dbReference type="ChEBI" id="CHEBI:29985"/>
        <dbReference type="ChEBI" id="CHEBI:58278"/>
        <dbReference type="ChEBI" id="CHEBI:58359"/>
        <dbReference type="ChEBI" id="CHEBI:58475"/>
        <dbReference type="ChEBI" id="CHEBI:58525"/>
        <dbReference type="EC" id="4.3.2.10"/>
    </reaction>
</comment>
<dbReference type="NCBIfam" id="TIGR01855">
    <property type="entry name" value="IMP_synth_hisH"/>
    <property type="match status" value="1"/>
</dbReference>
<dbReference type="AlphaFoldDB" id="A0A975ADU0"/>
<feature type="active site" evidence="10">
    <location>
        <position position="176"/>
    </location>
</feature>
<dbReference type="Pfam" id="PF00117">
    <property type="entry name" value="GATase"/>
    <property type="match status" value="1"/>
</dbReference>
<feature type="domain" description="Glutamine amidotransferase" evidence="11">
    <location>
        <begin position="5"/>
        <end position="191"/>
    </location>
</feature>
<dbReference type="GO" id="GO:0016829">
    <property type="term" value="F:lyase activity"/>
    <property type="evidence" value="ECO:0007669"/>
    <property type="project" value="UniProtKB-KW"/>
</dbReference>
<dbReference type="PIRSF" id="PIRSF000495">
    <property type="entry name" value="Amidotransf_hisH"/>
    <property type="match status" value="1"/>
</dbReference>
<sequence length="194" mass="21885">MVIGIIDIGIGNIMSIVSALKFIGVSNIVMISNQNDFNKCDKVIFPGQGSFLGIKDSLNKLDLLQAIRSTKKKFLGICLGMHVLSCFNNEGKSIGNCLYNNNVCSFNNTTFSKVPNIGWSEVNILKPNPFILNTSHFYFSHSFYLKLNIYSLGSSFYCNRFCSFFKKRNFIGVQFHPEKSGQQGIIFLSNFIKW</sequence>
<evidence type="ECO:0000313" key="12">
    <source>
        <dbReference type="EMBL" id="QSW37910.1"/>
    </source>
</evidence>
<comment type="pathway">
    <text evidence="1">Amino-acid biosynthesis; L-histidine biosynthesis; L-histidine from 5-phospho-alpha-D-ribose 1-diphosphate: step 5/9.</text>
</comment>
<evidence type="ECO:0000256" key="6">
    <source>
        <dbReference type="ARBA" id="ARBA00023102"/>
    </source>
</evidence>
<name>A0A975ADU0_9PROT</name>
<dbReference type="Proteomes" id="UP000663347">
    <property type="component" value="Chromosome"/>
</dbReference>
<evidence type="ECO:0000256" key="1">
    <source>
        <dbReference type="ARBA" id="ARBA00005091"/>
    </source>
</evidence>
<evidence type="ECO:0000256" key="3">
    <source>
        <dbReference type="ARBA" id="ARBA00022605"/>
    </source>
</evidence>
<reference evidence="12" key="2">
    <citation type="submission" date="2021-03" db="EMBL/GenBank/DDBJ databases">
        <title>Alternative transmission patterns in independently acquired nutritional co-symbionts of Dictyopharidae planthoppers.</title>
        <authorList>
            <person name="Michalik A."/>
            <person name="Lukasik P."/>
        </authorList>
    </citation>
    <scope>NUCLEOTIDE SEQUENCE</scope>
    <source>
        <strain evidence="12">RANSCY</strain>
    </source>
</reference>
<dbReference type="InterPro" id="IPR010139">
    <property type="entry name" value="Imidazole-glycPsynth_HisH"/>
</dbReference>
<evidence type="ECO:0000256" key="8">
    <source>
        <dbReference type="ARBA" id="ARBA00047838"/>
    </source>
</evidence>
<dbReference type="InterPro" id="IPR029062">
    <property type="entry name" value="Class_I_gatase-like"/>
</dbReference>
<keyword evidence="4" id="KW-0378">Hydrolase</keyword>
<feature type="active site" evidence="10">
    <location>
        <position position="178"/>
    </location>
</feature>
<keyword evidence="6" id="KW-0368">Histidine biosynthesis</keyword>
<evidence type="ECO:0000313" key="13">
    <source>
        <dbReference type="Proteomes" id="UP000663347"/>
    </source>
</evidence>
<protein>
    <submittedName>
        <fullName evidence="12">Imidazole glycerol phosphate synthase subunit HisH</fullName>
    </submittedName>
</protein>
<evidence type="ECO:0000256" key="4">
    <source>
        <dbReference type="ARBA" id="ARBA00022801"/>
    </source>
</evidence>
<dbReference type="InterPro" id="IPR017926">
    <property type="entry name" value="GATASE"/>
</dbReference>
<accession>A0A975ADU0</accession>
<evidence type="ECO:0000256" key="7">
    <source>
        <dbReference type="ARBA" id="ARBA00023239"/>
    </source>
</evidence>
<keyword evidence="3" id="KW-0028">Amino-acid biosynthesis</keyword>
<dbReference type="SUPFAM" id="SSF52317">
    <property type="entry name" value="Class I glutamine amidotransferase-like"/>
    <property type="match status" value="1"/>
</dbReference>
<evidence type="ECO:0000256" key="5">
    <source>
        <dbReference type="ARBA" id="ARBA00022962"/>
    </source>
</evidence>
<keyword evidence="5" id="KW-0315">Glutamine amidotransferase</keyword>
<keyword evidence="7" id="KW-0456">Lyase</keyword>
<dbReference type="GO" id="GO:0000107">
    <property type="term" value="F:imidazoleglycerol-phosphate synthase activity"/>
    <property type="evidence" value="ECO:0007669"/>
    <property type="project" value="TreeGrafter"/>
</dbReference>
<comment type="subunit">
    <text evidence="2">Heterodimer of HisH and HisF.</text>
</comment>
<dbReference type="PROSITE" id="PS51273">
    <property type="entry name" value="GATASE_TYPE_1"/>
    <property type="match status" value="1"/>
</dbReference>
<gene>
    <name evidence="12" type="primary">hisH</name>
    <name evidence="12" type="ORF">JSR06_00375</name>
</gene>
<dbReference type="PANTHER" id="PTHR42701:SF1">
    <property type="entry name" value="IMIDAZOLE GLYCEROL PHOSPHATE SYNTHASE SUBUNIT HISH"/>
    <property type="match status" value="1"/>
</dbReference>
<dbReference type="GO" id="GO:0004359">
    <property type="term" value="F:glutaminase activity"/>
    <property type="evidence" value="ECO:0007669"/>
    <property type="project" value="UniProtKB-EC"/>
</dbReference>
<evidence type="ECO:0000259" key="11">
    <source>
        <dbReference type="Pfam" id="PF00117"/>
    </source>
</evidence>
<comment type="catalytic activity">
    <reaction evidence="9">
        <text>L-glutamine + H2O = L-glutamate + NH4(+)</text>
        <dbReference type="Rhea" id="RHEA:15889"/>
        <dbReference type="ChEBI" id="CHEBI:15377"/>
        <dbReference type="ChEBI" id="CHEBI:28938"/>
        <dbReference type="ChEBI" id="CHEBI:29985"/>
        <dbReference type="ChEBI" id="CHEBI:58359"/>
        <dbReference type="EC" id="3.5.1.2"/>
    </reaction>
</comment>
<dbReference type="EMBL" id="CP071412">
    <property type="protein sequence ID" value="QSW37910.1"/>
    <property type="molecule type" value="Genomic_DNA"/>
</dbReference>
<dbReference type="PANTHER" id="PTHR42701">
    <property type="entry name" value="IMIDAZOLE GLYCEROL PHOSPHATE SYNTHASE SUBUNIT HISH"/>
    <property type="match status" value="1"/>
</dbReference>
<evidence type="ECO:0000256" key="9">
    <source>
        <dbReference type="ARBA" id="ARBA00049534"/>
    </source>
</evidence>
<dbReference type="GO" id="GO:0000105">
    <property type="term" value="P:L-histidine biosynthetic process"/>
    <property type="evidence" value="ECO:0007669"/>
    <property type="project" value="UniProtKB-KW"/>
</dbReference>
<evidence type="ECO:0000256" key="2">
    <source>
        <dbReference type="ARBA" id="ARBA00011152"/>
    </source>
</evidence>
<proteinExistence type="predicted"/>
<organism evidence="12 13">
    <name type="scientific">Candidatus Vidania fulgoroideorum</name>
    <dbReference type="NCBI Taxonomy" id="881286"/>
    <lineage>
        <taxon>Bacteria</taxon>
        <taxon>Pseudomonadati</taxon>
        <taxon>Pseudomonadota</taxon>
        <taxon>Betaproteobacteria</taxon>
        <taxon>Candidatus Vidania</taxon>
    </lineage>
</organism>
<evidence type="ECO:0000256" key="10">
    <source>
        <dbReference type="PIRSR" id="PIRSR000495-1"/>
    </source>
</evidence>
<dbReference type="Gene3D" id="3.40.50.880">
    <property type="match status" value="1"/>
</dbReference>